<evidence type="ECO:0000313" key="3">
    <source>
        <dbReference type="Proteomes" id="UP000460412"/>
    </source>
</evidence>
<evidence type="ECO:0000313" key="2">
    <source>
        <dbReference type="EMBL" id="MXP79068.1"/>
    </source>
</evidence>
<dbReference type="Gene3D" id="3.40.50.300">
    <property type="entry name" value="P-loop containing nucleotide triphosphate hydrolases"/>
    <property type="match status" value="1"/>
</dbReference>
<dbReference type="Proteomes" id="UP000460412">
    <property type="component" value="Unassembled WGS sequence"/>
</dbReference>
<dbReference type="InterPro" id="IPR027417">
    <property type="entry name" value="P-loop_NTPase"/>
</dbReference>
<dbReference type="EMBL" id="WUQX01000003">
    <property type="protein sequence ID" value="MXP79068.1"/>
    <property type="molecule type" value="Genomic_DNA"/>
</dbReference>
<gene>
    <name evidence="2" type="ORF">GN277_28315</name>
</gene>
<proteinExistence type="predicted"/>
<organism evidence="2 3">
    <name type="scientific">Sporofaciens musculi</name>
    <dbReference type="NCBI Taxonomy" id="2681861"/>
    <lineage>
        <taxon>Bacteria</taxon>
        <taxon>Bacillati</taxon>
        <taxon>Bacillota</taxon>
        <taxon>Clostridia</taxon>
        <taxon>Lachnospirales</taxon>
        <taxon>Lachnospiraceae</taxon>
        <taxon>Sporofaciens</taxon>
    </lineage>
</organism>
<accession>A0A7X3MMA7</accession>
<keyword evidence="3" id="KW-1185">Reference proteome</keyword>
<feature type="domain" description="NACHT" evidence="1">
    <location>
        <begin position="243"/>
        <end position="426"/>
    </location>
</feature>
<keyword evidence="2" id="KW-0614">Plasmid</keyword>
<evidence type="ECO:0000259" key="1">
    <source>
        <dbReference type="Pfam" id="PF05729"/>
    </source>
</evidence>
<name>A0A7X3MMA7_9FIRM</name>
<comment type="caution">
    <text evidence="2">The sequence shown here is derived from an EMBL/GenBank/DDBJ whole genome shotgun (WGS) entry which is preliminary data.</text>
</comment>
<geneLocation type="plasmid" evidence="2">
    <name>unnamed</name>
</geneLocation>
<protein>
    <submittedName>
        <fullName evidence="2">NACHT domain-containing protein</fullName>
    </submittedName>
</protein>
<dbReference type="Pfam" id="PF05729">
    <property type="entry name" value="NACHT"/>
    <property type="match status" value="1"/>
</dbReference>
<dbReference type="SUPFAM" id="SSF52540">
    <property type="entry name" value="P-loop containing nucleoside triphosphate hydrolases"/>
    <property type="match status" value="1"/>
</dbReference>
<dbReference type="InterPro" id="IPR007111">
    <property type="entry name" value="NACHT_NTPase"/>
</dbReference>
<reference evidence="2 3" key="1">
    <citation type="submission" date="2019-12" db="EMBL/GenBank/DDBJ databases">
        <title>Sporaefaciens musculi gen. nov., sp. nov., a novel bacterium isolated from the caecum of an obese mouse.</title>
        <authorList>
            <person name="Rasmussen T.S."/>
            <person name="Streidl T."/>
            <person name="Hitch T.C.A."/>
            <person name="Wortmann E."/>
            <person name="Deptula P."/>
            <person name="Hansen M."/>
            <person name="Nielsen D.S."/>
            <person name="Clavel T."/>
            <person name="Vogensen F.K."/>
        </authorList>
    </citation>
    <scope>NUCLEOTIDE SEQUENCE [LARGE SCALE GENOMIC DNA]</scope>
    <source>
        <strain evidence="2 3">WCA-9-b2</strain>
        <plasmid evidence="2">unnamed</plasmid>
    </source>
</reference>
<dbReference type="RefSeq" id="WP_159757646.1">
    <property type="nucleotide sequence ID" value="NZ_WUQX01000003.1"/>
</dbReference>
<dbReference type="SUPFAM" id="SSF82171">
    <property type="entry name" value="DPP6 N-terminal domain-like"/>
    <property type="match status" value="1"/>
</dbReference>
<sequence length="1562" mass="179969">MLLADILHLLLDEIDHLNYTNQEFYELLFLRTDTPTELDLEDTVKKIFSNSKGRRTLPGEVTKRFRSRKGFLDFCEWIETNYISKINYKNKHLYNELCTQIQKCSYLPETYKKELLSSFDSNNPSHMASLIASCILLGNYNTRQTKLKSPFIKENYKLSLHFMGINDCCYIQSYPMTDRIWDASVRAFQLSHEEGNRFYSLDIIKRLLPKGYITDSILNLRGETADGVISSIIELCSKDTLDMVVIGEGGIGKTTFLQQLLTECFLDTSSDKEKYHPYRRGIQIPIFIELNRCPVTIGNWYDPTYGKTNFITRYIAQMLENHSSLAAVKSENLILIEKEFQRTPSNGVPEYLLLLDGFNEVSTETSSRGKSVRSYLSDEISVLHSYPNIRMITTSRETQSAAFMQKLQTIRLLGLEDSDIIEYLRECGMPDTSIGITMANKQLVTCLRVPLFLCMFASEYGEMELLPETSGEILYCFFHRKSSFYNARQRSDDTRTNPLTAAETAVILDFVLPYIGWIFEDKETFSLSASELEKYILDSFRVLEGLFSDSSAIPFEDFRSEKAVLNEAVQLLYLEDGSLRITDIIACIHSYLGILYHYSDTFAGTGGQSRYAFIHHHFRDYFSAIFDIQLLRMFPYITPSVFLGKDSIFPAGSYEYYLNQNYWQSHKVSFISQILMEHRNQPVINENSRNWTLPAPDFAEQCILTKALDFCRVLTADQEDIHYLLQNILSAIVCGRKELSGMNLSCLDFRHCNLFNIPCSKKGATKNLTANFNCSSLYADCFETAEHLDDVIEYVYYKNNCYSLDQAGTIKCWDVRSGKLEYALHSESPEGLRDFSSRGFMQISHDGHWLAVKVQPEIPTEEGAHAVLFDLTDIKDKPILLIPPQKGQVLTSLSFTEDMHHLLLLIDRHYLCCFHIPDGSLKYAEMIADFMKHTDLYTKDAESPVYAFTSEYNEFELGEDASYLSDENEGEDDWFDMDDEWEESGSKQEIPCILYKWYPTSKKMEELYSFVSTSGTLPAASYFYSTNCFLLYNYTNKRLEKFDCDFLLAEPVWENITLGNGSPVFILPSADSPNECYLMYPDICYEMDLSSEQGDGIIMAYSVGPMNKLLTEYELEIEDGLRIQTTTAPSGNRILVRSDRTVYEWNTDTDSLTPRYNSVYYGCTGLIADPSHNRSILVHQYNGVSIFENYDKKLSAAYCFPYTDYYIEDCAYHEETQRLALRFCRPGHEFIKVLDLSDSSSHIIFSAMKNDFTESMNFSPDGSCLLICTLDSCIEYEFQTNLSYILAEHQAGSNESFVGADYMGNEIQIAIAARKSGYEKSVRPRCDYYRRIRKKDSCSYQRKWGYYIPTLPPELAEAFVHQNHDMGVGGGYGEDGIQSYWLTRGFFMTEDVTIDRFLTVECFEYKKEIRKKIPAKKLGLFQFLYVRHDFSIDNPQRVGGTNYCYSYLSDDFSQAVCIRDYEELYLWEDMKNESEHPLFFDYKGEADEYTHAYWDYAIPSGDGRLLCCYENYRLIQVNARNGRMYDEIPYTPGIAICGCKFKNIIADEDTKALIRDNGGLVI</sequence>